<comment type="subcellular location">
    <subcellularLocation>
        <location evidence="4">Cell outer membrane</location>
    </subcellularLocation>
</comment>
<evidence type="ECO:0000256" key="2">
    <source>
        <dbReference type="ARBA" id="ARBA00023136"/>
    </source>
</evidence>
<comment type="subunit">
    <text evidence="4">Component of the lipopolysaccharide transport and assembly complex. Interacts with LptE and LptA.</text>
</comment>
<feature type="domain" description="LptD C-terminal" evidence="6">
    <location>
        <begin position="290"/>
        <end position="647"/>
    </location>
</feature>
<keyword evidence="3 4" id="KW-0998">Cell outer membrane</keyword>
<evidence type="ECO:0000256" key="1">
    <source>
        <dbReference type="ARBA" id="ARBA00022729"/>
    </source>
</evidence>
<dbReference type="Proteomes" id="UP000241074">
    <property type="component" value="Chromosome"/>
</dbReference>
<dbReference type="InterPro" id="IPR005653">
    <property type="entry name" value="OstA-like_N"/>
</dbReference>
<evidence type="ECO:0000313" key="7">
    <source>
        <dbReference type="EMBL" id="AVP95710.1"/>
    </source>
</evidence>
<gene>
    <name evidence="4" type="primary">lptD</name>
    <name evidence="7" type="ORF">C7S18_00215</name>
</gene>
<dbReference type="InterPro" id="IPR007543">
    <property type="entry name" value="LptD_C"/>
</dbReference>
<proteinExistence type="inferred from homology"/>
<reference evidence="7 8" key="2">
    <citation type="submission" date="2018-03" db="EMBL/GenBank/DDBJ databases">
        <authorList>
            <person name="Keele B.F."/>
        </authorList>
    </citation>
    <scope>NUCLEOTIDE SEQUENCE [LARGE SCALE GENOMIC DNA]</scope>
    <source>
        <strain evidence="7 8">D13</strain>
    </source>
</reference>
<organism evidence="7 8">
    <name type="scientific">Ahniella affigens</name>
    <dbReference type="NCBI Taxonomy" id="2021234"/>
    <lineage>
        <taxon>Bacteria</taxon>
        <taxon>Pseudomonadati</taxon>
        <taxon>Pseudomonadota</taxon>
        <taxon>Gammaproteobacteria</taxon>
        <taxon>Lysobacterales</taxon>
        <taxon>Rhodanobacteraceae</taxon>
        <taxon>Ahniella</taxon>
    </lineage>
</organism>
<dbReference type="AlphaFoldDB" id="A0A2P1PLK7"/>
<dbReference type="KEGG" id="xba:C7S18_00215"/>
<dbReference type="Pfam" id="PF04453">
    <property type="entry name" value="LptD"/>
    <property type="match status" value="1"/>
</dbReference>
<reference evidence="7 8" key="1">
    <citation type="submission" date="2018-03" db="EMBL/GenBank/DDBJ databases">
        <title>Ahniella affigens gen. nov., sp. nov., a gammaproteobacterium isolated from sandy soil near a stream.</title>
        <authorList>
            <person name="Ko Y."/>
            <person name="Kim J.-H."/>
        </authorList>
    </citation>
    <scope>NUCLEOTIDE SEQUENCE [LARGE SCALE GENOMIC DNA]</scope>
    <source>
        <strain evidence="7 8">D13</strain>
    </source>
</reference>
<dbReference type="GO" id="GO:0015920">
    <property type="term" value="P:lipopolysaccharide transport"/>
    <property type="evidence" value="ECO:0007669"/>
    <property type="project" value="InterPro"/>
</dbReference>
<evidence type="ECO:0000259" key="5">
    <source>
        <dbReference type="Pfam" id="PF03968"/>
    </source>
</evidence>
<keyword evidence="8" id="KW-1185">Reference proteome</keyword>
<dbReference type="OrthoDB" id="9760225at2"/>
<dbReference type="Pfam" id="PF03968">
    <property type="entry name" value="LptD_N"/>
    <property type="match status" value="1"/>
</dbReference>
<dbReference type="InterPro" id="IPR050218">
    <property type="entry name" value="LptD"/>
</dbReference>
<dbReference type="EMBL" id="CP027860">
    <property type="protein sequence ID" value="AVP95710.1"/>
    <property type="molecule type" value="Genomic_DNA"/>
</dbReference>
<comment type="caution">
    <text evidence="4">Lacks conserved residue(s) required for the propagation of feature annotation.</text>
</comment>
<protein>
    <recommendedName>
        <fullName evidence="4">LPS-assembly protein LptD</fullName>
    </recommendedName>
</protein>
<dbReference type="GO" id="GO:0009279">
    <property type="term" value="C:cell outer membrane"/>
    <property type="evidence" value="ECO:0007669"/>
    <property type="project" value="UniProtKB-SubCell"/>
</dbReference>
<accession>A0A2P1PLK7</accession>
<feature type="signal peptide" evidence="4">
    <location>
        <begin position="1"/>
        <end position="20"/>
    </location>
</feature>
<keyword evidence="1 4" id="KW-0732">Signal</keyword>
<dbReference type="HAMAP" id="MF_01411">
    <property type="entry name" value="LPS_assembly_LptD"/>
    <property type="match status" value="1"/>
</dbReference>
<dbReference type="PANTHER" id="PTHR30189">
    <property type="entry name" value="LPS-ASSEMBLY PROTEIN"/>
    <property type="match status" value="1"/>
</dbReference>
<sequence length="725" mass="81733" precursor="true">MRMKMRLLALACLLPTPALAADTCFGALCQSCVAPLFTPNQTLINEGRDTADTHIEADRYQLGKDGQYSANGNVVMQRADQEVKSESATYQTEPPKAAFPAPLSYQDQRMLATAQSGTWSADDGTLLNQVLFQMRDGRGNGRAETASLAGPKSALTRATFTSCDPAHPAWSLAAQKIEIDSDKQVGRAENVRLQLGKVPIFYWPRMSFPTDAQRKTGFLYPQLGSANDSGFDLIVPYYLNLAPNYDATLKPRYIQERGLMLAAETRYLGEASLTEFEFSWLDHDRKADDRRTSFDFRHQQRFGANWFLNADIRDVSDDRYFEDFGDSLSSVATSLLPSSAYLTGRAPSWTFSVGGDRQEVTDPRLPLNVEPYRRLPRATFDYLTPNLSGPQFQLESELVRFSKDGVDGGNRLDLTPAVIWPLERSYGFLRPKLGYRYTAYELDRDIDSSPTRGMPIASLDSGLIFEREANWFGADGTQTLEPRVYALYVPYENQDNLPLFDTQAFTFGWGSLFRDNAFTGADRQIDAKQVTAALTTRYLDDAGLERFRFSLGQIRYLDPPRIALPGTPLRDEPGSAYVADLELNWTKDWTLAATHQYDPAVSATELSSVYVQRHFWDRGVVNVGYRYRRDLFEQVDVSTAIPIKDNWLLIARVNQSLRDDELLEGLAGFEYSTCCIAVRILGRRYVRNIEGDLNNGIYVELEFKGLGSLGRRAEDFLRRAILGYR</sequence>
<comment type="similarity">
    <text evidence="4">Belongs to the LptD family.</text>
</comment>
<evidence type="ECO:0000259" key="6">
    <source>
        <dbReference type="Pfam" id="PF04453"/>
    </source>
</evidence>
<evidence type="ECO:0000313" key="8">
    <source>
        <dbReference type="Proteomes" id="UP000241074"/>
    </source>
</evidence>
<evidence type="ECO:0000256" key="4">
    <source>
        <dbReference type="HAMAP-Rule" id="MF_01411"/>
    </source>
</evidence>
<feature type="domain" description="Organic solvent tolerance-like N-terminal" evidence="5">
    <location>
        <begin position="54"/>
        <end position="184"/>
    </location>
</feature>
<dbReference type="GO" id="GO:0043165">
    <property type="term" value="P:Gram-negative-bacterium-type cell outer membrane assembly"/>
    <property type="evidence" value="ECO:0007669"/>
    <property type="project" value="UniProtKB-UniRule"/>
</dbReference>
<name>A0A2P1PLK7_9GAMM</name>
<evidence type="ECO:0000256" key="3">
    <source>
        <dbReference type="ARBA" id="ARBA00023237"/>
    </source>
</evidence>
<dbReference type="PANTHER" id="PTHR30189:SF1">
    <property type="entry name" value="LPS-ASSEMBLY PROTEIN LPTD"/>
    <property type="match status" value="1"/>
</dbReference>
<comment type="function">
    <text evidence="4">Together with LptE, is involved in the assembly of lipopolysaccharide (LPS) at the surface of the outer membrane.</text>
</comment>
<dbReference type="InterPro" id="IPR020889">
    <property type="entry name" value="LipoPS_assembly_LptD"/>
</dbReference>
<keyword evidence="2 4" id="KW-0472">Membrane</keyword>
<feature type="chain" id="PRO_5015206400" description="LPS-assembly protein LptD" evidence="4">
    <location>
        <begin position="21"/>
        <end position="725"/>
    </location>
</feature>
<dbReference type="GO" id="GO:1990351">
    <property type="term" value="C:transporter complex"/>
    <property type="evidence" value="ECO:0007669"/>
    <property type="project" value="TreeGrafter"/>
</dbReference>